<dbReference type="SMART" id="SM00355">
    <property type="entry name" value="ZnF_C2H2"/>
    <property type="match status" value="2"/>
</dbReference>
<evidence type="ECO:0000256" key="8">
    <source>
        <dbReference type="SAM" id="MobiDB-lite"/>
    </source>
</evidence>
<protein>
    <submittedName>
        <fullName evidence="10">DEHA2D06490p</fullName>
    </submittedName>
</protein>
<dbReference type="FunCoup" id="Q6BST0">
    <property type="interactions" value="904"/>
</dbReference>
<dbReference type="VEuPathDB" id="FungiDB:DEHA2D06490g"/>
<feature type="compositionally biased region" description="Low complexity" evidence="8">
    <location>
        <begin position="1"/>
        <end position="21"/>
    </location>
</feature>
<dbReference type="HOGENOM" id="CLU_003977_0_0_1"/>
<feature type="domain" description="C2H2-type" evidence="9">
    <location>
        <begin position="78"/>
        <end position="101"/>
    </location>
</feature>
<keyword evidence="2" id="KW-0479">Metal-binding</keyword>
<dbReference type="GO" id="GO:0008270">
    <property type="term" value="F:zinc ion binding"/>
    <property type="evidence" value="ECO:0007669"/>
    <property type="project" value="UniProtKB-KW"/>
</dbReference>
<dbReference type="KEGG" id="dha:DEHA2D06490g"/>
<feature type="compositionally biased region" description="Polar residues" evidence="8">
    <location>
        <begin position="215"/>
        <end position="269"/>
    </location>
</feature>
<dbReference type="PANTHER" id="PTHR40626:SF13">
    <property type="entry name" value="RESPIRATION FACTOR 2-RELATED"/>
    <property type="match status" value="1"/>
</dbReference>
<organism evidence="10 11">
    <name type="scientific">Debaryomyces hansenii (strain ATCC 36239 / CBS 767 / BCRC 21394 / JCM 1990 / NBRC 0083 / IGC 2968)</name>
    <name type="common">Yeast</name>
    <name type="synonym">Torulaspora hansenii</name>
    <dbReference type="NCBI Taxonomy" id="284592"/>
    <lineage>
        <taxon>Eukaryota</taxon>
        <taxon>Fungi</taxon>
        <taxon>Dikarya</taxon>
        <taxon>Ascomycota</taxon>
        <taxon>Saccharomycotina</taxon>
        <taxon>Pichiomycetes</taxon>
        <taxon>Debaryomycetaceae</taxon>
        <taxon>Debaryomyces</taxon>
    </lineage>
</organism>
<dbReference type="eggNOG" id="KOG1721">
    <property type="taxonomic scope" value="Eukaryota"/>
</dbReference>
<evidence type="ECO:0000313" key="10">
    <source>
        <dbReference type="EMBL" id="CAG86884.2"/>
    </source>
</evidence>
<comment type="subcellular location">
    <subcellularLocation>
        <location evidence="1">Nucleus</location>
    </subcellularLocation>
</comment>
<dbReference type="CDD" id="cd12148">
    <property type="entry name" value="fungal_TF_MHR"/>
    <property type="match status" value="1"/>
</dbReference>
<keyword evidence="6" id="KW-0539">Nucleus</keyword>
<dbReference type="FunFam" id="3.30.160.60:FF:002058">
    <property type="entry name" value="YML081W-like protein"/>
    <property type="match status" value="1"/>
</dbReference>
<keyword evidence="4 7" id="KW-0863">Zinc-finger</keyword>
<dbReference type="OMA" id="MAHQCLV"/>
<dbReference type="SUPFAM" id="SSF57667">
    <property type="entry name" value="beta-beta-alpha zinc fingers"/>
    <property type="match status" value="1"/>
</dbReference>
<feature type="region of interest" description="Disordered" evidence="8">
    <location>
        <begin position="470"/>
        <end position="490"/>
    </location>
</feature>
<keyword evidence="5" id="KW-0862">Zinc</keyword>
<dbReference type="InParanoid" id="Q6BST0"/>
<dbReference type="Gene3D" id="3.30.160.60">
    <property type="entry name" value="Classic Zinc Finger"/>
    <property type="match status" value="2"/>
</dbReference>
<evidence type="ECO:0000313" key="11">
    <source>
        <dbReference type="Proteomes" id="UP000000599"/>
    </source>
</evidence>
<name>Q6BST0_DEBHA</name>
<feature type="compositionally biased region" description="Low complexity" evidence="8">
    <location>
        <begin position="167"/>
        <end position="198"/>
    </location>
</feature>
<dbReference type="GO" id="GO:0000981">
    <property type="term" value="F:DNA-binding transcription factor activity, RNA polymerase II-specific"/>
    <property type="evidence" value="ECO:0007669"/>
    <property type="project" value="InterPro"/>
</dbReference>
<keyword evidence="3" id="KW-0677">Repeat</keyword>
<dbReference type="FunFam" id="3.30.160.60:FF:000145">
    <property type="entry name" value="Zinc finger protein 574"/>
    <property type="match status" value="1"/>
</dbReference>
<dbReference type="InterPro" id="IPR051059">
    <property type="entry name" value="VerF-like"/>
</dbReference>
<feature type="region of interest" description="Disordered" evidence="8">
    <location>
        <begin position="1"/>
        <end position="47"/>
    </location>
</feature>
<feature type="compositionally biased region" description="Polar residues" evidence="8">
    <location>
        <begin position="150"/>
        <end position="166"/>
    </location>
</feature>
<dbReference type="PANTHER" id="PTHR40626">
    <property type="entry name" value="MIP31509P"/>
    <property type="match status" value="1"/>
</dbReference>
<evidence type="ECO:0000256" key="2">
    <source>
        <dbReference type="ARBA" id="ARBA00022723"/>
    </source>
</evidence>
<dbReference type="RefSeq" id="XP_458740.2">
    <property type="nucleotide sequence ID" value="XM_458740.1"/>
</dbReference>
<dbReference type="GeneID" id="2901276"/>
<gene>
    <name evidence="10" type="ordered locus">DEHA2D06490g</name>
</gene>
<dbReference type="GO" id="GO:0000978">
    <property type="term" value="F:RNA polymerase II cis-regulatory region sequence-specific DNA binding"/>
    <property type="evidence" value="ECO:0007669"/>
    <property type="project" value="InterPro"/>
</dbReference>
<accession>Q6BST0</accession>
<feature type="region of interest" description="Disordered" evidence="8">
    <location>
        <begin position="215"/>
        <end position="280"/>
    </location>
</feature>
<evidence type="ECO:0000259" key="9">
    <source>
        <dbReference type="PROSITE" id="PS50157"/>
    </source>
</evidence>
<dbReference type="InterPro" id="IPR013087">
    <property type="entry name" value="Znf_C2H2_type"/>
</dbReference>
<dbReference type="Pfam" id="PF00096">
    <property type="entry name" value="zf-C2H2"/>
    <property type="match status" value="2"/>
</dbReference>
<dbReference type="GO" id="GO:0005634">
    <property type="term" value="C:nucleus"/>
    <property type="evidence" value="ECO:0007669"/>
    <property type="project" value="UniProtKB-SubCell"/>
</dbReference>
<dbReference type="STRING" id="284592.Q6BST0"/>
<reference evidence="10 11" key="1">
    <citation type="journal article" date="2004" name="Nature">
        <title>Genome evolution in yeasts.</title>
        <authorList>
            <consortium name="Genolevures"/>
            <person name="Dujon B."/>
            <person name="Sherman D."/>
            <person name="Fischer G."/>
            <person name="Durrens P."/>
            <person name="Casaregola S."/>
            <person name="Lafontaine I."/>
            <person name="de Montigny J."/>
            <person name="Marck C."/>
            <person name="Neuveglise C."/>
            <person name="Talla E."/>
            <person name="Goffard N."/>
            <person name="Frangeul L."/>
            <person name="Aigle M."/>
            <person name="Anthouard V."/>
            <person name="Babour A."/>
            <person name="Barbe V."/>
            <person name="Barnay S."/>
            <person name="Blanchin S."/>
            <person name="Beckerich J.M."/>
            <person name="Beyne E."/>
            <person name="Bleykasten C."/>
            <person name="Boisrame A."/>
            <person name="Boyer J."/>
            <person name="Cattolico L."/>
            <person name="Confanioleri F."/>
            <person name="de Daruvar A."/>
            <person name="Despons L."/>
            <person name="Fabre E."/>
            <person name="Fairhead C."/>
            <person name="Ferry-Dumazet H."/>
            <person name="Groppi A."/>
            <person name="Hantraye F."/>
            <person name="Hennequin C."/>
            <person name="Jauniaux N."/>
            <person name="Joyet P."/>
            <person name="Kachouri R."/>
            <person name="Kerrest A."/>
            <person name="Koszul R."/>
            <person name="Lemaire M."/>
            <person name="Lesur I."/>
            <person name="Ma L."/>
            <person name="Muller H."/>
            <person name="Nicaud J.M."/>
            <person name="Nikolski M."/>
            <person name="Oztas S."/>
            <person name="Ozier-Kalogeropoulos O."/>
            <person name="Pellenz S."/>
            <person name="Potier S."/>
            <person name="Richard G.F."/>
            <person name="Straub M.L."/>
            <person name="Suleau A."/>
            <person name="Swennene D."/>
            <person name="Tekaia F."/>
            <person name="Wesolowski-Louvel M."/>
            <person name="Westhof E."/>
            <person name="Wirth B."/>
            <person name="Zeniou-Meyer M."/>
            <person name="Zivanovic I."/>
            <person name="Bolotin-Fukuhara M."/>
            <person name="Thierry A."/>
            <person name="Bouchier C."/>
            <person name="Caudron B."/>
            <person name="Scarpelli C."/>
            <person name="Gaillardin C."/>
            <person name="Weissenbach J."/>
            <person name="Wincker P."/>
            <person name="Souciet J.L."/>
        </authorList>
    </citation>
    <scope>NUCLEOTIDE SEQUENCE [LARGE SCALE GENOMIC DNA]</scope>
    <source>
        <strain evidence="11">ATCC 36239 / CBS 767 / BCRC 21394 / JCM 1990 / NBRC 0083 / IGC 2968</strain>
    </source>
</reference>
<evidence type="ECO:0000256" key="3">
    <source>
        <dbReference type="ARBA" id="ARBA00022737"/>
    </source>
</evidence>
<evidence type="ECO:0000256" key="7">
    <source>
        <dbReference type="PROSITE-ProRule" id="PRU00042"/>
    </source>
</evidence>
<feature type="compositionally biased region" description="Polar residues" evidence="8">
    <location>
        <begin position="22"/>
        <end position="42"/>
    </location>
</feature>
<dbReference type="OrthoDB" id="6077919at2759"/>
<dbReference type="EMBL" id="CR382136">
    <property type="protein sequence ID" value="CAG86884.2"/>
    <property type="molecule type" value="Genomic_DNA"/>
</dbReference>
<keyword evidence="11" id="KW-1185">Reference proteome</keyword>
<dbReference type="Proteomes" id="UP000000599">
    <property type="component" value="Chromosome D"/>
</dbReference>
<proteinExistence type="predicted"/>
<dbReference type="AlphaFoldDB" id="Q6BST0"/>
<feature type="domain" description="C2H2-type" evidence="9">
    <location>
        <begin position="50"/>
        <end position="77"/>
    </location>
</feature>
<feature type="region of interest" description="Disordered" evidence="8">
    <location>
        <begin position="150"/>
        <end position="198"/>
    </location>
</feature>
<evidence type="ECO:0000256" key="6">
    <source>
        <dbReference type="ARBA" id="ARBA00023242"/>
    </source>
</evidence>
<dbReference type="PROSITE" id="PS50157">
    <property type="entry name" value="ZINC_FINGER_C2H2_2"/>
    <property type="match status" value="2"/>
</dbReference>
<sequence>MDTQRSSTSSNKSPNSSASTPQSASGLASGATQPIPKKSQQIKTDKPRPHICSICTRAFARLEHLKRHERSHTNEKPFQCAVCGRCFARRDLVLRHQQKLHGSLPNIMRRGSSKDMDINEHVIVLTNNTDANAPLPASLNSDGSLALSNGINSLSPGQSQLFSPPKSNEYGGPNNANNVNMSSANNNANQSSQHQQGQLRTSLFNHLNSYTLKSQMGNNQYPGATNNGTVIPSPIPTNSNHNTPPNLAHQNTNTSLPNVTQQPSPQAGDSPNKHTKQYSNIPPHLRQQQSQYRHASFSASSATSYTNVKDSLDISQNNTIAEAPEQVEFATPQLSAMDMHSKRLISELDLHSLGLDIDNIDSLDLGHNTHHPAFNQLPHSSTHASKPIPKDSSYAEQELIAAHQFQNPNHPHHIKGTTPIDPDMYAPNDANMMQHMLQMNGINSEASFENLPSLPKYGARAGFALNSAVIQEKQKRKSNSTTNSTDRKRLKTDISIQSGDDWLEDMINAPFASTFFPASYHAGFEDSVDFVPGQIDDISSLFRARQVDLQQINPSNYKIKDENESDINVAFSINDSHSNFITEELRNRIILVSNLSNLQFPSLEELNSYMKLYEKEFNKFFPFIHLPSLKNPMVDCFENIPLLLAMGTIGALYSYHDNNSLLLFNLSKSQIQQFFEKEVTTKHLELRKIPLIVHQCLILHIFIAMFLNEPDMVDITSKQMKSMVGLIKSTDFNKPLERFLVPPSQFDKKDPGSIQSNFDYFIMAQSRVRTLNCFYMLEVFRTSLIRVPIQFSALNVSCGTHCLNENLWRSNDSSQWVNQLTNNTQPLIDLSNGESLQSMIGDLNNHYHDTKISFYGLLSLLMYIHEQIHTEVLKYKQFNSTLWRLNSRPRLESLIKSWESIFIKNGGILVVNGHNNHLLNANNEFKIILPLYSLAKINICMNITPIMERVLYKDWNGMNQAILSLDDDKEALKECVLYSTEILSLWTHNVSIVDDSKRTSLRTPVFFVTCVFASVMIISHYLYSMEETKAQGLSPSKKSLWMKCETLLQAAEKVLPPIGDTKNYSEFLKNQFAGVSSSDINTTKKLISSNSNEGTIIASIKKSKLSVKCLYLGLHMLADTSIWPLAIGFAEALKNRATYITNRK</sequence>
<evidence type="ECO:0000256" key="1">
    <source>
        <dbReference type="ARBA" id="ARBA00004123"/>
    </source>
</evidence>
<evidence type="ECO:0000256" key="4">
    <source>
        <dbReference type="ARBA" id="ARBA00022771"/>
    </source>
</evidence>
<evidence type="ECO:0000256" key="5">
    <source>
        <dbReference type="ARBA" id="ARBA00022833"/>
    </source>
</evidence>
<dbReference type="GO" id="GO:0000785">
    <property type="term" value="C:chromatin"/>
    <property type="evidence" value="ECO:0007669"/>
    <property type="project" value="TreeGrafter"/>
</dbReference>
<dbReference type="InterPro" id="IPR036236">
    <property type="entry name" value="Znf_C2H2_sf"/>
</dbReference>
<dbReference type="PROSITE" id="PS00028">
    <property type="entry name" value="ZINC_FINGER_C2H2_1"/>
    <property type="match status" value="2"/>
</dbReference>